<feature type="domain" description="Carboxyltransferase" evidence="4">
    <location>
        <begin position="7"/>
        <end position="207"/>
    </location>
</feature>
<gene>
    <name evidence="5" type="primary">pxpB</name>
    <name evidence="5" type="ORF">E8M01_05075</name>
</gene>
<evidence type="ECO:0000256" key="3">
    <source>
        <dbReference type="ARBA" id="ARBA00022840"/>
    </source>
</evidence>
<reference evidence="5 6" key="1">
    <citation type="submission" date="2019-04" db="EMBL/GenBank/DDBJ databases">
        <title>Phreatobacter aquaticus sp. nov.</title>
        <authorList>
            <person name="Choi A."/>
        </authorList>
    </citation>
    <scope>NUCLEOTIDE SEQUENCE [LARGE SCALE GENOMIC DNA]</scope>
    <source>
        <strain evidence="5 6">KCTC 52518</strain>
    </source>
</reference>
<sequence>MGAPIQPRFLACGDTAVTVEFGTEIDDEVNALCLAFDEALAAAAIPGVVETLPTYRSVLVHLDPLTIDTAGFEARVLGVLGGLKRSTAQPKRWKVPVVYGGEFGIDLEDVAARHGITANEVIRRHSDRIYRVAMLGFLPGFCYLSGADQSIALPRRTDPRVKTPAGTVSIGGVQALFASVEAPSGWHLLGRTPVRNFMPDRDPVFLVGAGEEVVFEPVDASRWDELDRAAAAGEPVAEEIAA</sequence>
<dbReference type="GO" id="GO:0005524">
    <property type="term" value="F:ATP binding"/>
    <property type="evidence" value="ECO:0007669"/>
    <property type="project" value="UniProtKB-KW"/>
</dbReference>
<accession>A0A4D7AQT2</accession>
<dbReference type="Pfam" id="PF02682">
    <property type="entry name" value="CT_C_D"/>
    <property type="match status" value="1"/>
</dbReference>
<dbReference type="AlphaFoldDB" id="A0A4D7AQT2"/>
<dbReference type="EC" id="3.5.2.9" evidence="5"/>
<keyword evidence="2 5" id="KW-0378">Hydrolase</keyword>
<evidence type="ECO:0000256" key="1">
    <source>
        <dbReference type="ARBA" id="ARBA00022741"/>
    </source>
</evidence>
<dbReference type="InterPro" id="IPR010016">
    <property type="entry name" value="PxpB"/>
</dbReference>
<organism evidence="5 6">
    <name type="scientific">Phreatobacter stygius</name>
    <dbReference type="NCBI Taxonomy" id="1940610"/>
    <lineage>
        <taxon>Bacteria</taxon>
        <taxon>Pseudomonadati</taxon>
        <taxon>Pseudomonadota</taxon>
        <taxon>Alphaproteobacteria</taxon>
        <taxon>Hyphomicrobiales</taxon>
        <taxon>Phreatobacteraceae</taxon>
        <taxon>Phreatobacter</taxon>
    </lineage>
</organism>
<dbReference type="SUPFAM" id="SSF50891">
    <property type="entry name" value="Cyclophilin-like"/>
    <property type="match status" value="1"/>
</dbReference>
<dbReference type="Gene3D" id="2.40.100.10">
    <property type="entry name" value="Cyclophilin-like"/>
    <property type="match status" value="1"/>
</dbReference>
<keyword evidence="1" id="KW-0547">Nucleotide-binding</keyword>
<dbReference type="PANTHER" id="PTHR34698">
    <property type="entry name" value="5-OXOPROLINASE SUBUNIT B"/>
    <property type="match status" value="1"/>
</dbReference>
<evidence type="ECO:0000313" key="6">
    <source>
        <dbReference type="Proteomes" id="UP000298781"/>
    </source>
</evidence>
<dbReference type="SUPFAM" id="SSF160467">
    <property type="entry name" value="PH0987 N-terminal domain-like"/>
    <property type="match status" value="1"/>
</dbReference>
<dbReference type="EMBL" id="CP039690">
    <property type="protein sequence ID" value="QCI63664.1"/>
    <property type="molecule type" value="Genomic_DNA"/>
</dbReference>
<evidence type="ECO:0000256" key="2">
    <source>
        <dbReference type="ARBA" id="ARBA00022801"/>
    </source>
</evidence>
<dbReference type="InterPro" id="IPR029000">
    <property type="entry name" value="Cyclophilin-like_dom_sf"/>
</dbReference>
<dbReference type="OrthoDB" id="9778567at2"/>
<dbReference type="Proteomes" id="UP000298781">
    <property type="component" value="Chromosome"/>
</dbReference>
<dbReference type="NCBIfam" id="TIGR00370">
    <property type="entry name" value="5-oxoprolinase subunit PxpB"/>
    <property type="match status" value="1"/>
</dbReference>
<dbReference type="InterPro" id="IPR003833">
    <property type="entry name" value="CT_C_D"/>
</dbReference>
<dbReference type="KEGG" id="pstg:E8M01_05075"/>
<dbReference type="SMART" id="SM00796">
    <property type="entry name" value="AHS1"/>
    <property type="match status" value="1"/>
</dbReference>
<dbReference type="PANTHER" id="PTHR34698:SF2">
    <property type="entry name" value="5-OXOPROLINASE SUBUNIT B"/>
    <property type="match status" value="1"/>
</dbReference>
<protein>
    <submittedName>
        <fullName evidence="5">5-oxoprolinase subunit PxpB</fullName>
        <ecNumber evidence="5">3.5.2.9</ecNumber>
    </submittedName>
</protein>
<keyword evidence="3" id="KW-0067">ATP-binding</keyword>
<proteinExistence type="predicted"/>
<evidence type="ECO:0000313" key="5">
    <source>
        <dbReference type="EMBL" id="QCI63664.1"/>
    </source>
</evidence>
<dbReference type="GO" id="GO:0017168">
    <property type="term" value="F:5-oxoprolinase (ATP-hydrolyzing) activity"/>
    <property type="evidence" value="ECO:0007669"/>
    <property type="project" value="UniProtKB-EC"/>
</dbReference>
<name>A0A4D7AQT2_9HYPH</name>
<keyword evidence="6" id="KW-1185">Reference proteome</keyword>
<evidence type="ECO:0000259" key="4">
    <source>
        <dbReference type="SMART" id="SM00796"/>
    </source>
</evidence>
<dbReference type="RefSeq" id="WP_136959121.1">
    <property type="nucleotide sequence ID" value="NZ_CP039690.1"/>
</dbReference>
<dbReference type="Gene3D" id="3.30.1360.40">
    <property type="match status" value="1"/>
</dbReference>